<gene>
    <name evidence="1" type="ORF">SPELUC_LOCUS5092</name>
</gene>
<dbReference type="Proteomes" id="UP000789366">
    <property type="component" value="Unassembled WGS sequence"/>
</dbReference>
<accession>A0ACA9LUV8</accession>
<organism evidence="1 2">
    <name type="scientific">Cetraspora pellucida</name>
    <dbReference type="NCBI Taxonomy" id="1433469"/>
    <lineage>
        <taxon>Eukaryota</taxon>
        <taxon>Fungi</taxon>
        <taxon>Fungi incertae sedis</taxon>
        <taxon>Mucoromycota</taxon>
        <taxon>Glomeromycotina</taxon>
        <taxon>Glomeromycetes</taxon>
        <taxon>Diversisporales</taxon>
        <taxon>Gigasporaceae</taxon>
        <taxon>Cetraspora</taxon>
    </lineage>
</organism>
<name>A0ACA9LUV8_9GLOM</name>
<comment type="caution">
    <text evidence="1">The sequence shown here is derived from an EMBL/GenBank/DDBJ whole genome shotgun (WGS) entry which is preliminary data.</text>
</comment>
<keyword evidence="2" id="KW-1185">Reference proteome</keyword>
<protein>
    <submittedName>
        <fullName evidence="1">17721_t:CDS:1</fullName>
    </submittedName>
</protein>
<dbReference type="EMBL" id="CAJVPW010004955">
    <property type="protein sequence ID" value="CAG8548051.1"/>
    <property type="molecule type" value="Genomic_DNA"/>
</dbReference>
<proteinExistence type="predicted"/>
<reference evidence="1" key="1">
    <citation type="submission" date="2021-06" db="EMBL/GenBank/DDBJ databases">
        <authorList>
            <person name="Kallberg Y."/>
            <person name="Tangrot J."/>
            <person name="Rosling A."/>
        </authorList>
    </citation>
    <scope>NUCLEOTIDE SEQUENCE</scope>
    <source>
        <strain evidence="1">28 12/20/2015</strain>
    </source>
</reference>
<sequence>MKTKFRSRIVIIAKNQDFRKVRNVQTINTPNGRVAIGATIPITWTYTPQPNPFLGTLRCINNSTSNTTVLSNTINLSTQSYSWTIDVPAGFYYLALNDGTGDKNSGTFEVQSINTPGSSVAVGALITITWSYTPQTNALPGTLSIIDSTTKNTVVISSTINLATKSYQWTVNVPAGTYYLALNDGS</sequence>
<feature type="non-terminal residue" evidence="1">
    <location>
        <position position="186"/>
    </location>
</feature>
<evidence type="ECO:0000313" key="1">
    <source>
        <dbReference type="EMBL" id="CAG8548051.1"/>
    </source>
</evidence>
<evidence type="ECO:0000313" key="2">
    <source>
        <dbReference type="Proteomes" id="UP000789366"/>
    </source>
</evidence>